<keyword evidence="5" id="KW-1185">Reference proteome</keyword>
<dbReference type="InterPro" id="IPR027385">
    <property type="entry name" value="Beta-barrel_OMP"/>
</dbReference>
<feature type="chain" id="PRO_5040958458" evidence="2">
    <location>
        <begin position="22"/>
        <end position="201"/>
    </location>
</feature>
<feature type="domain" description="Outer membrane protein beta-barrel" evidence="3">
    <location>
        <begin position="8"/>
        <end position="198"/>
    </location>
</feature>
<gene>
    <name evidence="4" type="ORF">K6T82_13750</name>
</gene>
<comment type="caution">
    <text evidence="4">The sequence shown here is derived from an EMBL/GenBank/DDBJ whole genome shotgun (WGS) entry which is preliminary data.</text>
</comment>
<dbReference type="AlphaFoldDB" id="A0A9X1HC90"/>
<dbReference type="RefSeq" id="WP_223706650.1">
    <property type="nucleotide sequence ID" value="NZ_JAINUY010000004.1"/>
</dbReference>
<feature type="signal peptide" evidence="2">
    <location>
        <begin position="1"/>
        <end position="21"/>
    </location>
</feature>
<evidence type="ECO:0000313" key="4">
    <source>
        <dbReference type="EMBL" id="MBZ4035839.1"/>
    </source>
</evidence>
<sequence length="201" mass="21772">MNKFTLATIALTFFSFAKTQAQVTFKPGIHAGVNVSKITNTDLGSKTDFYLGGFGALKLGKVYTLQPELTYSRQGGKGPAYMLATQSNQNIDVSLQYISALTINKFNFTPNIYALAGPFADILIADDIKVNSNNTVRNFSKGEDVDFGVVAGLGYSLKNGIAFEARIKKGFTNAYINYSDESGDGNNLVFQFGAAYTFGKK</sequence>
<name>A0A9X1HC90_9FLAO</name>
<evidence type="ECO:0000256" key="1">
    <source>
        <dbReference type="ARBA" id="ARBA00022729"/>
    </source>
</evidence>
<evidence type="ECO:0000313" key="5">
    <source>
        <dbReference type="Proteomes" id="UP001139366"/>
    </source>
</evidence>
<organism evidence="4 5">
    <name type="scientific">Flavobacterium potami</name>
    <dbReference type="NCBI Taxonomy" id="2872310"/>
    <lineage>
        <taxon>Bacteria</taxon>
        <taxon>Pseudomonadati</taxon>
        <taxon>Bacteroidota</taxon>
        <taxon>Flavobacteriia</taxon>
        <taxon>Flavobacteriales</taxon>
        <taxon>Flavobacteriaceae</taxon>
        <taxon>Flavobacterium</taxon>
    </lineage>
</organism>
<evidence type="ECO:0000256" key="2">
    <source>
        <dbReference type="SAM" id="SignalP"/>
    </source>
</evidence>
<accession>A0A9X1HC90</accession>
<keyword evidence="1 2" id="KW-0732">Signal</keyword>
<dbReference type="EMBL" id="JAINUY010000004">
    <property type="protein sequence ID" value="MBZ4035839.1"/>
    <property type="molecule type" value="Genomic_DNA"/>
</dbReference>
<dbReference type="Pfam" id="PF13505">
    <property type="entry name" value="OMP_b-brl"/>
    <property type="match status" value="1"/>
</dbReference>
<protein>
    <submittedName>
        <fullName evidence="4">Porin family protein</fullName>
    </submittedName>
</protein>
<reference evidence="4 5" key="1">
    <citation type="journal article" date="2023" name="Antonie Van Leeuwenhoek">
        <title>Flavobacterium potami sp. nov., a multi-metal resistance genes harbouring bacterium isolated from shallow river silt.</title>
        <authorList>
            <person name="Li S."/>
            <person name="Mao S."/>
            <person name="Mu W."/>
            <person name="Guo B."/>
            <person name="Li C."/>
            <person name="Zhu Q."/>
            <person name="Hou X."/>
            <person name="Zhao Y."/>
            <person name="Wei S."/>
            <person name="Liu H."/>
            <person name="Liu A."/>
        </authorList>
    </citation>
    <scope>NUCLEOTIDE SEQUENCE [LARGE SCALE GENOMIC DNA]</scope>
    <source>
        <strain evidence="4 5">17A</strain>
    </source>
</reference>
<evidence type="ECO:0000259" key="3">
    <source>
        <dbReference type="Pfam" id="PF13505"/>
    </source>
</evidence>
<dbReference type="Proteomes" id="UP001139366">
    <property type="component" value="Unassembled WGS sequence"/>
</dbReference>
<proteinExistence type="predicted"/>